<dbReference type="InterPro" id="IPR029058">
    <property type="entry name" value="AB_hydrolase_fold"/>
</dbReference>
<dbReference type="PRINTS" id="PR00111">
    <property type="entry name" value="ABHYDROLASE"/>
</dbReference>
<protein>
    <submittedName>
        <fullName evidence="2">Alpha/beta hydrolase</fullName>
    </submittedName>
</protein>
<dbReference type="GO" id="GO:0016787">
    <property type="term" value="F:hydrolase activity"/>
    <property type="evidence" value="ECO:0007669"/>
    <property type="project" value="UniProtKB-KW"/>
</dbReference>
<reference evidence="2" key="1">
    <citation type="submission" date="2023-03" db="EMBL/GenBank/DDBJ databases">
        <title>Multiphase analysis and comparison of six strains from genera Psychromarinibacter, Lutimaribacter, and Maritimibacter, including a novel species: Psychromarinibacter sediminicola sp. nov.</title>
        <authorList>
            <person name="Wang Y.-H."/>
            <person name="Ye M.-Q."/>
            <person name="Du Z.-J."/>
        </authorList>
    </citation>
    <scope>NUCLEOTIDE SEQUENCE</scope>
    <source>
        <strain evidence="2">C21-152</strain>
    </source>
</reference>
<dbReference type="InterPro" id="IPR050228">
    <property type="entry name" value="Carboxylesterase_BioH"/>
</dbReference>
<dbReference type="PANTHER" id="PTHR43194:SF5">
    <property type="entry name" value="PIMELOYL-[ACYL-CARRIER PROTEIN] METHYL ESTER ESTERASE"/>
    <property type="match status" value="1"/>
</dbReference>
<evidence type="ECO:0000313" key="3">
    <source>
        <dbReference type="Proteomes" id="UP001220964"/>
    </source>
</evidence>
<evidence type="ECO:0000259" key="1">
    <source>
        <dbReference type="Pfam" id="PF12697"/>
    </source>
</evidence>
<dbReference type="Pfam" id="PF12697">
    <property type="entry name" value="Abhydrolase_6"/>
    <property type="match status" value="1"/>
</dbReference>
<proteinExistence type="predicted"/>
<dbReference type="Gene3D" id="3.40.50.1820">
    <property type="entry name" value="alpha/beta hydrolase"/>
    <property type="match status" value="1"/>
</dbReference>
<keyword evidence="2" id="KW-0378">Hydrolase</keyword>
<dbReference type="RefSeq" id="WP_275566274.1">
    <property type="nucleotide sequence ID" value="NZ_JARGYC010000009.1"/>
</dbReference>
<accession>A0AAE3NQB7</accession>
<dbReference type="AlphaFoldDB" id="A0AAE3NQB7"/>
<gene>
    <name evidence="2" type="ORF">P1J78_05255</name>
</gene>
<feature type="domain" description="AB hydrolase-1" evidence="1">
    <location>
        <begin position="5"/>
        <end position="222"/>
    </location>
</feature>
<dbReference type="EMBL" id="JARGYC010000009">
    <property type="protein sequence ID" value="MDF0600132.1"/>
    <property type="molecule type" value="Genomic_DNA"/>
</dbReference>
<comment type="caution">
    <text evidence="2">The sequence shown here is derived from an EMBL/GenBank/DDBJ whole genome shotgun (WGS) entry which is preliminary data.</text>
</comment>
<name>A0AAE3NQB7_9RHOB</name>
<dbReference type="SUPFAM" id="SSF53474">
    <property type="entry name" value="alpha/beta-Hydrolases"/>
    <property type="match status" value="1"/>
</dbReference>
<dbReference type="PANTHER" id="PTHR43194">
    <property type="entry name" value="HYDROLASE ALPHA/BETA FOLD FAMILY"/>
    <property type="match status" value="1"/>
</dbReference>
<dbReference type="Proteomes" id="UP001220964">
    <property type="component" value="Unassembled WGS sequence"/>
</dbReference>
<organism evidence="2 3">
    <name type="scientific">Psychromarinibacter sediminicola</name>
    <dbReference type="NCBI Taxonomy" id="3033385"/>
    <lineage>
        <taxon>Bacteria</taxon>
        <taxon>Pseudomonadati</taxon>
        <taxon>Pseudomonadota</taxon>
        <taxon>Alphaproteobacteria</taxon>
        <taxon>Rhodobacterales</taxon>
        <taxon>Paracoccaceae</taxon>
        <taxon>Psychromarinibacter</taxon>
    </lineage>
</organism>
<evidence type="ECO:0000313" key="2">
    <source>
        <dbReference type="EMBL" id="MDF0600132.1"/>
    </source>
</evidence>
<sequence length="246" mass="26794">MTDPLVLIPGMMADSRGFLPQIVELSWDTALHISAPLHASSVEEMAQDTLATAPETFALCGHGLGGMVAIEILRRAPERVTRLALMDTSCQSEMPTVAAARETRIVAARAGRLAEAMHDELKPDHLSAGPERDGIHQVMQEMAQDLGAEVYIRQSRALQKRPDQQGTLRRARTPTLILCGEDDTLYPVRRHEFMAHLMPMAKLEVVAGAGHLPALENPNAVSAILRNWLSWPTSAGRGASASPNWT</sequence>
<keyword evidence="3" id="KW-1185">Reference proteome</keyword>
<dbReference type="InterPro" id="IPR000073">
    <property type="entry name" value="AB_hydrolase_1"/>
</dbReference>